<dbReference type="AlphaFoldDB" id="A0AAV8PIG6"/>
<dbReference type="Proteomes" id="UP001222027">
    <property type="component" value="Unassembled WGS sequence"/>
</dbReference>
<dbReference type="EMBL" id="JAQQAF010000004">
    <property type="protein sequence ID" value="KAJ8491904.1"/>
    <property type="molecule type" value="Genomic_DNA"/>
</dbReference>
<evidence type="ECO:0000313" key="2">
    <source>
        <dbReference type="Proteomes" id="UP001222027"/>
    </source>
</evidence>
<proteinExistence type="predicted"/>
<sequence>MASSNRRSPIFLPADRGPGSLRIDPSICCFAATVDWIAFQGLLFCKSSYCQEFASIYQRDKFTEYQEIKLTSDPILDYQEGMKINGRGS</sequence>
<evidence type="ECO:0000313" key="1">
    <source>
        <dbReference type="EMBL" id="KAJ8491904.1"/>
    </source>
</evidence>
<protein>
    <submittedName>
        <fullName evidence="1">Uncharacterized protein</fullName>
    </submittedName>
</protein>
<organism evidence="1 2">
    <name type="scientific">Ensete ventricosum</name>
    <name type="common">Abyssinian banana</name>
    <name type="synonym">Musa ensete</name>
    <dbReference type="NCBI Taxonomy" id="4639"/>
    <lineage>
        <taxon>Eukaryota</taxon>
        <taxon>Viridiplantae</taxon>
        <taxon>Streptophyta</taxon>
        <taxon>Embryophyta</taxon>
        <taxon>Tracheophyta</taxon>
        <taxon>Spermatophyta</taxon>
        <taxon>Magnoliopsida</taxon>
        <taxon>Liliopsida</taxon>
        <taxon>Zingiberales</taxon>
        <taxon>Musaceae</taxon>
        <taxon>Ensete</taxon>
    </lineage>
</organism>
<gene>
    <name evidence="1" type="ORF">OPV22_013625</name>
</gene>
<accession>A0AAV8PIG6</accession>
<reference evidence="1 2" key="1">
    <citation type="submission" date="2022-12" db="EMBL/GenBank/DDBJ databases">
        <title>Chromosome-scale assembly of the Ensete ventricosum genome.</title>
        <authorList>
            <person name="Dussert Y."/>
            <person name="Stocks J."/>
            <person name="Wendawek A."/>
            <person name="Woldeyes F."/>
            <person name="Nichols R.A."/>
            <person name="Borrell J.S."/>
        </authorList>
    </citation>
    <scope>NUCLEOTIDE SEQUENCE [LARGE SCALE GENOMIC DNA]</scope>
    <source>
        <strain evidence="2">cv. Maze</strain>
        <tissue evidence="1">Seeds</tissue>
    </source>
</reference>
<keyword evidence="2" id="KW-1185">Reference proteome</keyword>
<comment type="caution">
    <text evidence="1">The sequence shown here is derived from an EMBL/GenBank/DDBJ whole genome shotgun (WGS) entry which is preliminary data.</text>
</comment>
<name>A0AAV8PIG6_ENSVE</name>